<evidence type="ECO:0000256" key="2">
    <source>
        <dbReference type="SAM" id="Phobius"/>
    </source>
</evidence>
<comment type="caution">
    <text evidence="3">The sequence shown here is derived from an EMBL/GenBank/DDBJ whole genome shotgun (WGS) entry which is preliminary data.</text>
</comment>
<dbReference type="AlphaFoldDB" id="A0A1Y2DPI4"/>
<feature type="region of interest" description="Disordered" evidence="1">
    <location>
        <begin position="178"/>
        <end position="197"/>
    </location>
</feature>
<keyword evidence="2" id="KW-1133">Transmembrane helix</keyword>
<evidence type="ECO:0000313" key="4">
    <source>
        <dbReference type="Proteomes" id="UP000193920"/>
    </source>
</evidence>
<name>A0A1Y2DPI4_9FUNG</name>
<proteinExistence type="predicted"/>
<feature type="region of interest" description="Disordered" evidence="1">
    <location>
        <begin position="247"/>
        <end position="285"/>
    </location>
</feature>
<feature type="compositionally biased region" description="Polar residues" evidence="1">
    <location>
        <begin position="254"/>
        <end position="285"/>
    </location>
</feature>
<keyword evidence="2" id="KW-0812">Transmembrane</keyword>
<accession>A0A1Y2DPI4</accession>
<protein>
    <submittedName>
        <fullName evidence="3">Uncharacterized protein</fullName>
    </submittedName>
</protein>
<gene>
    <name evidence="3" type="ORF">LY90DRAFT_668543</name>
</gene>
<feature type="transmembrane region" description="Helical" evidence="2">
    <location>
        <begin position="203"/>
        <end position="224"/>
    </location>
</feature>
<reference evidence="3 4" key="1">
    <citation type="submission" date="2016-08" db="EMBL/GenBank/DDBJ databases">
        <title>A Parts List for Fungal Cellulosomes Revealed by Comparative Genomics.</title>
        <authorList>
            <consortium name="DOE Joint Genome Institute"/>
            <person name="Haitjema C.H."/>
            <person name="Gilmore S.P."/>
            <person name="Henske J.K."/>
            <person name="Solomon K.V."/>
            <person name="De Groot R."/>
            <person name="Kuo A."/>
            <person name="Mondo S.J."/>
            <person name="Salamov A.A."/>
            <person name="Labutti K."/>
            <person name="Zhao Z."/>
            <person name="Chiniquy J."/>
            <person name="Barry K."/>
            <person name="Brewer H.M."/>
            <person name="Purvine S.O."/>
            <person name="Wright A.T."/>
            <person name="Boxma B."/>
            <person name="Van Alen T."/>
            <person name="Hackstein J.H."/>
            <person name="Baker S.E."/>
            <person name="Grigoriev I.V."/>
            <person name="O'Malley M.A."/>
        </authorList>
    </citation>
    <scope>NUCLEOTIDE SEQUENCE [LARGE SCALE GENOMIC DNA]</scope>
    <source>
        <strain evidence="3 4">G1</strain>
    </source>
</reference>
<dbReference type="OrthoDB" id="10457084at2759"/>
<evidence type="ECO:0000256" key="1">
    <source>
        <dbReference type="SAM" id="MobiDB-lite"/>
    </source>
</evidence>
<evidence type="ECO:0000313" key="3">
    <source>
        <dbReference type="EMBL" id="ORY61074.1"/>
    </source>
</evidence>
<organism evidence="3 4">
    <name type="scientific">Neocallimastix californiae</name>
    <dbReference type="NCBI Taxonomy" id="1754190"/>
    <lineage>
        <taxon>Eukaryota</taxon>
        <taxon>Fungi</taxon>
        <taxon>Fungi incertae sedis</taxon>
        <taxon>Chytridiomycota</taxon>
        <taxon>Chytridiomycota incertae sedis</taxon>
        <taxon>Neocallimastigomycetes</taxon>
        <taxon>Neocallimastigales</taxon>
        <taxon>Neocallimastigaceae</taxon>
        <taxon>Neocallimastix</taxon>
    </lineage>
</organism>
<sequence>MYFKREFIPEERSLFSNYIVIDNAKLIKEDQESLNNIDPVYADEPLQCFKQCTEVGSRRCNIVEYNLVDKSCKFYDLPKDDNVTLKFKYSDSELNGDSFTISTVKSIKKQGITKEECINIFNSNTENIFYNYKEDGSFSECIVGIPEASKDYSFAINLNSFNSPLKFVNPNKKYQMEEDVSNGKAGTTKEQKEGGKGGNSGPLILVAFGIIGVIVITGLIYYGIRMVKKANKLNSANNSRNVRNQISYKLKNSDPYSSGSRGSKNSTLNNSSKRSYNVSGYSYTNKSQHSTISNIAPQIYDYNDSETYINSGGNSYPNSLPNSYQSNTLQDFYNNASLSFGVSNYPNNYGNNNYGSSYGTSINYNNYQNMNNNYSGYNKY</sequence>
<keyword evidence="2" id="KW-0472">Membrane</keyword>
<keyword evidence="4" id="KW-1185">Reference proteome</keyword>
<dbReference type="Proteomes" id="UP000193920">
    <property type="component" value="Unassembled WGS sequence"/>
</dbReference>
<dbReference type="EMBL" id="MCOG01000060">
    <property type="protein sequence ID" value="ORY61074.1"/>
    <property type="molecule type" value="Genomic_DNA"/>
</dbReference>